<evidence type="ECO:0000313" key="4">
    <source>
        <dbReference type="Proteomes" id="UP001324634"/>
    </source>
</evidence>
<keyword evidence="4" id="KW-1185">Reference proteome</keyword>
<sequence length="298" mass="33862">MIKVFTSPFNNPFINLALEDHFLRGGADLPLLFFYVNRPSVVLGRFQNPWVECNLPYLVKNDIWMVRRQSGGGCVFHDEGNLNFSFIVPEGMIDRKKHAEILKGAFAKAGIELQISPRNDLWLQDENGEWKKISGSAYKQTREASFHHGTFLVSSDLNKLEESLKQTMVPKNTKSIASVRSKVISLQQRHPGVEIQDVIELVAHDLRTVAIELDGSLLSLPELQASFNMLRSWEWLWGETPLFDLETSEGVKSIRKGIIEETGAKFSPATMKGLLSEDQIQKYFPDFSEQHRSSNQIL</sequence>
<dbReference type="GO" id="GO:0017118">
    <property type="term" value="F:lipoyltransferase activity"/>
    <property type="evidence" value="ECO:0007669"/>
    <property type="project" value="TreeGrafter"/>
</dbReference>
<dbReference type="RefSeq" id="WP_321389632.1">
    <property type="nucleotide sequence ID" value="NZ_CP139487.1"/>
</dbReference>
<dbReference type="Gene3D" id="3.30.930.10">
    <property type="entry name" value="Bira Bifunctional Protein, Domain 2"/>
    <property type="match status" value="1"/>
</dbReference>
<gene>
    <name evidence="3" type="ORF">SOO65_11230</name>
</gene>
<dbReference type="Pfam" id="PF21948">
    <property type="entry name" value="LplA-B_cat"/>
    <property type="match status" value="1"/>
</dbReference>
<comment type="pathway">
    <text evidence="1">Protein modification; protein lipoylation via exogenous pathway; protein N(6)-(lipoyl)lysine from lipoate: step 2/2.</text>
</comment>
<dbReference type="InterPro" id="IPR045864">
    <property type="entry name" value="aa-tRNA-synth_II/BPL/LPL"/>
</dbReference>
<dbReference type="InterPro" id="IPR004143">
    <property type="entry name" value="BPL_LPL_catalytic"/>
</dbReference>
<dbReference type="KEGG" id="psti:SOO65_11230"/>
<evidence type="ECO:0000259" key="2">
    <source>
        <dbReference type="PROSITE" id="PS51733"/>
    </source>
</evidence>
<dbReference type="GO" id="GO:0009249">
    <property type="term" value="P:protein lipoylation"/>
    <property type="evidence" value="ECO:0007669"/>
    <property type="project" value="InterPro"/>
</dbReference>
<dbReference type="PANTHER" id="PTHR12561:SF3">
    <property type="entry name" value="LIPOYLTRANSFERASE 1, MITOCHONDRIAL"/>
    <property type="match status" value="1"/>
</dbReference>
<organism evidence="3 4">
    <name type="scientific">Peredibacter starrii</name>
    <dbReference type="NCBI Taxonomy" id="28202"/>
    <lineage>
        <taxon>Bacteria</taxon>
        <taxon>Pseudomonadati</taxon>
        <taxon>Bdellovibrionota</taxon>
        <taxon>Bacteriovoracia</taxon>
        <taxon>Bacteriovoracales</taxon>
        <taxon>Bacteriovoracaceae</taxon>
        <taxon>Peredibacter</taxon>
    </lineage>
</organism>
<dbReference type="EMBL" id="CP139487">
    <property type="protein sequence ID" value="WPU63257.1"/>
    <property type="molecule type" value="Genomic_DNA"/>
</dbReference>
<feature type="domain" description="BPL/LPL catalytic" evidence="2">
    <location>
        <begin position="26"/>
        <end position="214"/>
    </location>
</feature>
<dbReference type="AlphaFoldDB" id="A0AAX4HJ51"/>
<dbReference type="CDD" id="cd16443">
    <property type="entry name" value="LplA"/>
    <property type="match status" value="1"/>
</dbReference>
<proteinExistence type="predicted"/>
<dbReference type="Proteomes" id="UP001324634">
    <property type="component" value="Chromosome"/>
</dbReference>
<evidence type="ECO:0000313" key="3">
    <source>
        <dbReference type="EMBL" id="WPU63257.1"/>
    </source>
</evidence>
<protein>
    <recommendedName>
        <fullName evidence="2">BPL/LPL catalytic domain-containing protein</fullName>
    </recommendedName>
</protein>
<dbReference type="GO" id="GO:0005737">
    <property type="term" value="C:cytoplasm"/>
    <property type="evidence" value="ECO:0007669"/>
    <property type="project" value="TreeGrafter"/>
</dbReference>
<dbReference type="PROSITE" id="PS51733">
    <property type="entry name" value="BPL_LPL_CATALYTIC"/>
    <property type="match status" value="1"/>
</dbReference>
<dbReference type="SUPFAM" id="SSF55681">
    <property type="entry name" value="Class II aaRS and biotin synthetases"/>
    <property type="match status" value="1"/>
</dbReference>
<accession>A0AAX4HJ51</accession>
<reference evidence="3 4" key="1">
    <citation type="submission" date="2023-11" db="EMBL/GenBank/DDBJ databases">
        <title>Peredibacter starrii A3.12.</title>
        <authorList>
            <person name="Mitchell R.J."/>
        </authorList>
    </citation>
    <scope>NUCLEOTIDE SEQUENCE [LARGE SCALE GENOMIC DNA]</scope>
    <source>
        <strain evidence="3 4">A3.12</strain>
    </source>
</reference>
<dbReference type="InterPro" id="IPR004562">
    <property type="entry name" value="LipoylTrfase_LipoateP_Ligase"/>
</dbReference>
<evidence type="ECO:0000256" key="1">
    <source>
        <dbReference type="ARBA" id="ARBA00005085"/>
    </source>
</evidence>
<name>A0AAX4HJ51_9BACT</name>
<dbReference type="PANTHER" id="PTHR12561">
    <property type="entry name" value="LIPOATE-PROTEIN LIGASE"/>
    <property type="match status" value="1"/>
</dbReference>